<dbReference type="Proteomes" id="UP000789525">
    <property type="component" value="Unassembled WGS sequence"/>
</dbReference>
<evidence type="ECO:0000313" key="1">
    <source>
        <dbReference type="EMBL" id="CAG8542716.1"/>
    </source>
</evidence>
<comment type="caution">
    <text evidence="1">The sequence shown here is derived from an EMBL/GenBank/DDBJ whole genome shotgun (WGS) entry which is preliminary data.</text>
</comment>
<dbReference type="EMBL" id="CAJVPT010007558">
    <property type="protein sequence ID" value="CAG8542716.1"/>
    <property type="molecule type" value="Genomic_DNA"/>
</dbReference>
<sequence length="517" mass="60172">MDSNLESLSRLSIDLLNFLESGDYERLVDITNSFPEYYCRKEFDLIVRVGEGPDAEDFYCNSDVLRSRSRYLQNALLYVHESEGEYKVLEEPQISPRTFRTLLRFIYKSDVNASELEIDGTLCVDLLKAAEHFGLDDVTEELQKYILDDKSGWLHDNFVKIINGVFTSDGDERIRHRLIHRINSDPRHLLDSKDLADLDERCFSMLLDDECLYISPGTAWDILVRWGVQQSPILRQDISHWTLKEWTVLRDAVGEVITRIQFSRISRNDFYGKVIPFGKVIPQDLNHPVLQCYLDKDILYGHSEKLRHIILDYSSIINHFHADMILKWMGFGQEKLDPLKRSKSLKRFFHIKKGKKSKASSFSPTYQFDLLFRTTIEDADKFEIENYEKTCNNLANTLVIVKVLDSKAIIGGLAPNGLNRDFLTLYTPSVDQSFLFSFQTGEPKTESSIVSRARKVRSANDEYIPYLWVGPRFGARDMVIDLKKMKCTCYPQYYEQGIYDGKEFRISECEIFQINEF</sequence>
<evidence type="ECO:0000313" key="2">
    <source>
        <dbReference type="Proteomes" id="UP000789525"/>
    </source>
</evidence>
<organism evidence="1 2">
    <name type="scientific">Acaulospora colombiana</name>
    <dbReference type="NCBI Taxonomy" id="27376"/>
    <lineage>
        <taxon>Eukaryota</taxon>
        <taxon>Fungi</taxon>
        <taxon>Fungi incertae sedis</taxon>
        <taxon>Mucoromycota</taxon>
        <taxon>Glomeromycotina</taxon>
        <taxon>Glomeromycetes</taxon>
        <taxon>Diversisporales</taxon>
        <taxon>Acaulosporaceae</taxon>
        <taxon>Acaulospora</taxon>
    </lineage>
</organism>
<protein>
    <submittedName>
        <fullName evidence="1">14163_t:CDS:1</fullName>
    </submittedName>
</protein>
<accession>A0ACA9LS10</accession>
<name>A0ACA9LS10_9GLOM</name>
<reference evidence="1" key="1">
    <citation type="submission" date="2021-06" db="EMBL/GenBank/DDBJ databases">
        <authorList>
            <person name="Kallberg Y."/>
            <person name="Tangrot J."/>
            <person name="Rosling A."/>
        </authorList>
    </citation>
    <scope>NUCLEOTIDE SEQUENCE</scope>
    <source>
        <strain evidence="1">CL356</strain>
    </source>
</reference>
<gene>
    <name evidence="1" type="ORF">ACOLOM_LOCUS4535</name>
</gene>
<proteinExistence type="predicted"/>
<keyword evidence="2" id="KW-1185">Reference proteome</keyword>